<keyword evidence="1" id="KW-1133">Transmembrane helix</keyword>
<dbReference type="eggNOG" id="ENOG5032VCY">
    <property type="taxonomic scope" value="Bacteria"/>
</dbReference>
<keyword evidence="1" id="KW-0472">Membrane</keyword>
<comment type="caution">
    <text evidence="2">The sequence shown here is derived from an EMBL/GenBank/DDBJ whole genome shotgun (WGS) entry which is preliminary data.</text>
</comment>
<dbReference type="STRING" id="1150864.MILUP08_41921"/>
<evidence type="ECO:0000256" key="1">
    <source>
        <dbReference type="SAM" id="Phobius"/>
    </source>
</evidence>
<evidence type="ECO:0000313" key="3">
    <source>
        <dbReference type="Proteomes" id="UP000003448"/>
    </source>
</evidence>
<accession>I0KZK5</accession>
<keyword evidence="3" id="KW-1185">Reference proteome</keyword>
<proteinExistence type="predicted"/>
<keyword evidence="1" id="KW-0812">Transmembrane</keyword>
<dbReference type="OrthoDB" id="4230291at2"/>
<evidence type="ECO:0000313" key="2">
    <source>
        <dbReference type="EMBL" id="CCH17002.1"/>
    </source>
</evidence>
<sequence length="140" mass="14806">MRNDHLNTVVKLLAAFLVISLSTVVAVVLLRHNPALVTTAVWIRTPLVAASAAVLLLLARRAAAGHRGSFRRLRIIAIVVLAAIVGVVAWPGAFPVWLRIEQAVCGVFVASVVVRTNLRVVRSAMADSSGEAAATAAARR</sequence>
<feature type="transmembrane region" description="Helical" evidence="1">
    <location>
        <begin position="71"/>
        <end position="90"/>
    </location>
</feature>
<dbReference type="Proteomes" id="UP000003448">
    <property type="component" value="Unassembled WGS sequence"/>
</dbReference>
<gene>
    <name evidence="2" type="ORF">MILUP08_41921</name>
</gene>
<reference evidence="3" key="1">
    <citation type="journal article" date="2012" name="J. Bacteriol.">
        <title>Genome Sequence of Micromonospora lupini Lupac 08, Isolated from Root Nodules of Lupinus angustifolius.</title>
        <authorList>
            <person name="Alonso-Vega P."/>
            <person name="Normand P."/>
            <person name="Bacigalupe R."/>
            <person name="Pujic P."/>
            <person name="Lajus A."/>
            <person name="Vallenet D."/>
            <person name="Carro L."/>
            <person name="Coll P."/>
            <person name="Trujillo M.E."/>
        </authorList>
    </citation>
    <scope>NUCLEOTIDE SEQUENCE [LARGE SCALE GENOMIC DNA]</scope>
    <source>
        <strain evidence="3">Lupac 08</strain>
    </source>
</reference>
<organism evidence="2 3">
    <name type="scientific">Micromonospora lupini str. Lupac 08</name>
    <dbReference type="NCBI Taxonomy" id="1150864"/>
    <lineage>
        <taxon>Bacteria</taxon>
        <taxon>Bacillati</taxon>
        <taxon>Actinomycetota</taxon>
        <taxon>Actinomycetes</taxon>
        <taxon>Micromonosporales</taxon>
        <taxon>Micromonosporaceae</taxon>
        <taxon>Micromonospora</taxon>
    </lineage>
</organism>
<feature type="transmembrane region" description="Helical" evidence="1">
    <location>
        <begin position="12"/>
        <end position="30"/>
    </location>
</feature>
<dbReference type="RefSeq" id="WP_007457341.1">
    <property type="nucleotide sequence ID" value="NZ_HF570108.1"/>
</dbReference>
<protein>
    <submittedName>
        <fullName evidence="2">Uncharacterized protein</fullName>
    </submittedName>
</protein>
<feature type="transmembrane region" description="Helical" evidence="1">
    <location>
        <begin position="36"/>
        <end position="59"/>
    </location>
</feature>
<name>I0KZK5_9ACTN</name>
<dbReference type="EMBL" id="CAIE01000017">
    <property type="protein sequence ID" value="CCH17002.1"/>
    <property type="molecule type" value="Genomic_DNA"/>
</dbReference>
<dbReference type="AlphaFoldDB" id="I0KZK5"/>